<evidence type="ECO:0000313" key="7">
    <source>
        <dbReference type="Proteomes" id="UP000773469"/>
    </source>
</evidence>
<dbReference type="Pfam" id="PF00440">
    <property type="entry name" value="TetR_N"/>
    <property type="match status" value="1"/>
</dbReference>
<dbReference type="AlphaFoldDB" id="A0A1E5ITD2"/>
<organism evidence="5 6">
    <name type="scientific">Shewanella colwelliana</name>
    <name type="common">Alteromonas colwelliana</name>
    <dbReference type="NCBI Taxonomy" id="23"/>
    <lineage>
        <taxon>Bacteria</taxon>
        <taxon>Pseudomonadati</taxon>
        <taxon>Pseudomonadota</taxon>
        <taxon>Gammaproteobacteria</taxon>
        <taxon>Alteromonadales</taxon>
        <taxon>Shewanellaceae</taxon>
        <taxon>Shewanella</taxon>
    </lineage>
</organism>
<dbReference type="InterPro" id="IPR001647">
    <property type="entry name" value="HTH_TetR"/>
</dbReference>
<dbReference type="Proteomes" id="UP000773469">
    <property type="component" value="Unassembled WGS sequence"/>
</dbReference>
<dbReference type="Proteomes" id="UP000095230">
    <property type="component" value="Unassembled WGS sequence"/>
</dbReference>
<comment type="caution">
    <text evidence="5">The sequence shown here is derived from an EMBL/GenBank/DDBJ whole genome shotgun (WGS) entry which is preliminary data.</text>
</comment>
<reference evidence="5 6" key="1">
    <citation type="submission" date="2016-07" db="EMBL/GenBank/DDBJ databases">
        <title>Whole-genome of two Shewanella species isolated from a digestive organ of sea cucumber Apostichopus japonicus Selenka 1867.</title>
        <authorList>
            <person name="Hong H.-H."/>
            <person name="Choi H."/>
            <person name="Cheon S."/>
            <person name="Oh J.-S."/>
            <person name="Lee H.-G."/>
            <person name="Park C."/>
        </authorList>
    </citation>
    <scope>NUCLEOTIDE SEQUENCE [LARGE SCALE GENOMIC DNA]</scope>
    <source>
        <strain evidence="5 6">CSB03KR</strain>
    </source>
</reference>
<evidence type="ECO:0000256" key="1">
    <source>
        <dbReference type="ARBA" id="ARBA00023125"/>
    </source>
</evidence>
<accession>A0A1E5ITD2</accession>
<keyword evidence="7" id="KW-1185">Reference proteome</keyword>
<dbReference type="RefSeq" id="WP_028762939.1">
    <property type="nucleotide sequence ID" value="NZ_BPEU01000006.1"/>
</dbReference>
<reference evidence="4 7" key="2">
    <citation type="submission" date="2021-05" db="EMBL/GenBank/DDBJ databases">
        <title>Molecular characterization for Shewanella algae harboring chromosomal blaOXA-55-like strains isolated from clinical and environment sample.</title>
        <authorList>
            <person name="Ohama Y."/>
            <person name="Aoki K."/>
            <person name="Harada S."/>
            <person name="Moriya K."/>
            <person name="Ishii Y."/>
            <person name="Tateda K."/>
        </authorList>
    </citation>
    <scope>NUCLEOTIDE SEQUENCE [LARGE SCALE GENOMIC DNA]</scope>
    <source>
        <strain evidence="4 7">MBTL60-118</strain>
    </source>
</reference>
<evidence type="ECO:0000313" key="6">
    <source>
        <dbReference type="Proteomes" id="UP000095230"/>
    </source>
</evidence>
<feature type="DNA-binding region" description="H-T-H motif" evidence="2">
    <location>
        <begin position="38"/>
        <end position="57"/>
    </location>
</feature>
<evidence type="ECO:0000313" key="4">
    <source>
        <dbReference type="EMBL" id="GIU38001.1"/>
    </source>
</evidence>
<evidence type="ECO:0000259" key="3">
    <source>
        <dbReference type="PROSITE" id="PS50977"/>
    </source>
</evidence>
<dbReference type="PROSITE" id="PS50977">
    <property type="entry name" value="HTH_TETR_2"/>
    <property type="match status" value="1"/>
</dbReference>
<dbReference type="PANTHER" id="PTHR30055:SF233">
    <property type="entry name" value="REGULATORY PROTEIN TETR"/>
    <property type="match status" value="1"/>
</dbReference>
<feature type="domain" description="HTH tetR-type" evidence="3">
    <location>
        <begin position="15"/>
        <end position="75"/>
    </location>
</feature>
<dbReference type="GO" id="GO:0003700">
    <property type="term" value="F:DNA-binding transcription factor activity"/>
    <property type="evidence" value="ECO:0007669"/>
    <property type="project" value="TreeGrafter"/>
</dbReference>
<protein>
    <submittedName>
        <fullName evidence="5">TetR family transcriptional regulator</fullName>
    </submittedName>
</protein>
<dbReference type="EMBL" id="BPEU01000006">
    <property type="protein sequence ID" value="GIU38001.1"/>
    <property type="molecule type" value="Genomic_DNA"/>
</dbReference>
<dbReference type="PRINTS" id="PR00455">
    <property type="entry name" value="HTHTETR"/>
</dbReference>
<gene>
    <name evidence="5" type="ORF">BEL05_15070</name>
    <name evidence="4" type="ORF">TUM3794_09660</name>
</gene>
<dbReference type="GO" id="GO:0000976">
    <property type="term" value="F:transcription cis-regulatory region binding"/>
    <property type="evidence" value="ECO:0007669"/>
    <property type="project" value="TreeGrafter"/>
</dbReference>
<dbReference type="SUPFAM" id="SSF46689">
    <property type="entry name" value="Homeodomain-like"/>
    <property type="match status" value="1"/>
</dbReference>
<name>A0A1E5ITD2_SHECO</name>
<evidence type="ECO:0000256" key="2">
    <source>
        <dbReference type="PROSITE-ProRule" id="PRU00335"/>
    </source>
</evidence>
<dbReference type="InterPro" id="IPR050109">
    <property type="entry name" value="HTH-type_TetR-like_transc_reg"/>
</dbReference>
<dbReference type="PANTHER" id="PTHR30055">
    <property type="entry name" value="HTH-TYPE TRANSCRIPTIONAL REGULATOR RUTR"/>
    <property type="match status" value="1"/>
</dbReference>
<dbReference type="InterPro" id="IPR009057">
    <property type="entry name" value="Homeodomain-like_sf"/>
</dbReference>
<dbReference type="STRING" id="23.BEL05_15070"/>
<keyword evidence="1 2" id="KW-0238">DNA-binding</keyword>
<dbReference type="Gene3D" id="1.10.357.10">
    <property type="entry name" value="Tetracycline Repressor, domain 2"/>
    <property type="match status" value="1"/>
</dbReference>
<dbReference type="OrthoDB" id="9151800at2"/>
<dbReference type="EMBL" id="MCBT01000033">
    <property type="protein sequence ID" value="OEG73772.1"/>
    <property type="molecule type" value="Genomic_DNA"/>
</dbReference>
<proteinExistence type="predicted"/>
<sequence length="217" mass="24843">MAEAKKRVGRPSGDSQNRDKLILAARNLFIERDYAQVTIREIASCAGTDPGLIRYYFGSKESLFSAMIRETALPVAQLVYQSKLDIQADGPASLMQTYYTIMAKHPHFPRLMFRIAGLDQSLPENEEVTKAFYEVVNFDHIAMFKRMKDKGMLKDDIDDRCAQLSFFAMMVFPFLVPDNLLKRVGIEITPEFLQTLAKQNANLLRRGLLREKDHTDE</sequence>
<evidence type="ECO:0000313" key="5">
    <source>
        <dbReference type="EMBL" id="OEG73772.1"/>
    </source>
</evidence>